<dbReference type="InterPro" id="IPR007049">
    <property type="entry name" value="Carb-sel_porin_OprB"/>
</dbReference>
<gene>
    <name evidence="3" type="ORF">IBL26_22780</name>
</gene>
<dbReference type="PANTHER" id="PTHR37944:SF1">
    <property type="entry name" value="PORIN B"/>
    <property type="match status" value="1"/>
</dbReference>
<dbReference type="RefSeq" id="WP_187786808.1">
    <property type="nucleotide sequence ID" value="NZ_JACTVA010000066.1"/>
</dbReference>
<feature type="chain" id="PRO_5044954197" evidence="2">
    <location>
        <begin position="30"/>
        <end position="448"/>
    </location>
</feature>
<dbReference type="PANTHER" id="PTHR37944">
    <property type="entry name" value="PORIN B"/>
    <property type="match status" value="1"/>
</dbReference>
<evidence type="ECO:0000256" key="1">
    <source>
        <dbReference type="ARBA" id="ARBA00008769"/>
    </source>
</evidence>
<comment type="similarity">
    <text evidence="1 2">Belongs to the OprB family.</text>
</comment>
<dbReference type="EMBL" id="JACTVA010000066">
    <property type="protein sequence ID" value="MBC9209682.1"/>
    <property type="molecule type" value="Genomic_DNA"/>
</dbReference>
<dbReference type="Gene3D" id="2.40.160.180">
    <property type="entry name" value="Carbohydrate-selective porin OprB"/>
    <property type="match status" value="1"/>
</dbReference>
<dbReference type="Pfam" id="PF04966">
    <property type="entry name" value="OprB"/>
    <property type="match status" value="1"/>
</dbReference>
<proteinExistence type="inferred from homology"/>
<evidence type="ECO:0000313" key="3">
    <source>
        <dbReference type="EMBL" id="MBC9209682.1"/>
    </source>
</evidence>
<organism evidence="3 4">
    <name type="scientific">Teichococcus aerophilus</name>
    <dbReference type="NCBI Taxonomy" id="1224513"/>
    <lineage>
        <taxon>Bacteria</taxon>
        <taxon>Pseudomonadati</taxon>
        <taxon>Pseudomonadota</taxon>
        <taxon>Alphaproteobacteria</taxon>
        <taxon>Acetobacterales</taxon>
        <taxon>Roseomonadaceae</taxon>
        <taxon>Roseomonas</taxon>
    </lineage>
</organism>
<dbReference type="InterPro" id="IPR052932">
    <property type="entry name" value="OprB_Porin"/>
</dbReference>
<reference evidence="3 4" key="1">
    <citation type="journal article" date="2013" name="Int. J. Syst. Evol. Microbiol.">
        <title>Roseomonas aerophila sp. nov., isolated from air.</title>
        <authorList>
            <person name="Kim S.J."/>
            <person name="Weon H.Y."/>
            <person name="Ahn J.H."/>
            <person name="Hong S.B."/>
            <person name="Seok S.J."/>
            <person name="Whang K.S."/>
            <person name="Kwon S.W."/>
        </authorList>
    </citation>
    <scope>NUCLEOTIDE SEQUENCE [LARGE SCALE GENOMIC DNA]</scope>
    <source>
        <strain evidence="3 4">NBRC 108923</strain>
    </source>
</reference>
<protein>
    <submittedName>
        <fullName evidence="3">Carbohydrate porin</fullName>
    </submittedName>
</protein>
<feature type="signal peptide" evidence="2">
    <location>
        <begin position="1"/>
        <end position="29"/>
    </location>
</feature>
<keyword evidence="4" id="KW-1185">Reference proteome</keyword>
<name>A0ABR7RUE2_9PROT</name>
<sequence length="448" mass="46743">MRITSRPAHLAGMALLAATALVPAPSAQAAEEAGCSTGHALTPGLCASAGLLADGFVNLRGGLRRDASALGQLTLGLEADLATLVSPALEGWSFNASAIGIYGRQPTQALTGSLAPLSNAEALPTLRLNELWLQRQFGGFGSIRFGQLAVDAEFATAEAAGKLVNGTFGWPVALATSLPSGGVAYPFAAPGIRLALGDPEGGSGVRMGLYAGDPGGNRGEETDPQRHNRYGTNFSFTGGSFMILEAVVGASLPEGEEGPRPWVGKLGLWHHARGDFAAQRYADDGLSLADPASSGNPRRYRDNQGAYAIGEATLWRQGGQSIAAFARGFVQPANRNAVTWQADAGLAWANPLGQNGDTASLGVSYARIGGDARGLDTDIARFDDPAYPRRDGEAVIEANYDIAILPNRLSLRPMAQWILHPAANEANETTGRPLRDAFVAGLRVKATF</sequence>
<comment type="caution">
    <text evidence="3">The sequence shown here is derived from an EMBL/GenBank/DDBJ whole genome shotgun (WGS) entry which is preliminary data.</text>
</comment>
<keyword evidence="2" id="KW-0732">Signal</keyword>
<dbReference type="InterPro" id="IPR038673">
    <property type="entry name" value="OprB_sf"/>
</dbReference>
<evidence type="ECO:0000256" key="2">
    <source>
        <dbReference type="RuleBase" id="RU363072"/>
    </source>
</evidence>
<dbReference type="Proteomes" id="UP000626026">
    <property type="component" value="Unassembled WGS sequence"/>
</dbReference>
<evidence type="ECO:0000313" key="4">
    <source>
        <dbReference type="Proteomes" id="UP000626026"/>
    </source>
</evidence>
<accession>A0ABR7RUE2</accession>